<dbReference type="Proteomes" id="UP001165341">
    <property type="component" value="Unassembled WGS sequence"/>
</dbReference>
<name>A0AA41UH00_9MICO</name>
<dbReference type="AlphaFoldDB" id="A0AA41UH00"/>
<evidence type="ECO:0000313" key="1">
    <source>
        <dbReference type="EMBL" id="MCI4659752.1"/>
    </source>
</evidence>
<dbReference type="RefSeq" id="WP_243013243.1">
    <property type="nucleotide sequence ID" value="NZ_JALGAR010000006.1"/>
</dbReference>
<comment type="caution">
    <text evidence="1">The sequence shown here is derived from an EMBL/GenBank/DDBJ whole genome shotgun (WGS) entry which is preliminary data.</text>
</comment>
<dbReference type="EMBL" id="JALGAR010000006">
    <property type="protein sequence ID" value="MCI4659752.1"/>
    <property type="molecule type" value="Genomic_DNA"/>
</dbReference>
<proteinExistence type="predicted"/>
<accession>A0AA41UH00</accession>
<protein>
    <submittedName>
        <fullName evidence="1">Uncharacterized protein</fullName>
    </submittedName>
</protein>
<reference evidence="1" key="1">
    <citation type="submission" date="2022-03" db="EMBL/GenBank/DDBJ databases">
        <title>Cryobacterium sp. nov. strain ZS14-85, isolated from Antarctic soil.</title>
        <authorList>
            <person name="Li J."/>
            <person name="Niu G."/>
        </authorList>
    </citation>
    <scope>NUCLEOTIDE SEQUENCE</scope>
    <source>
        <strain evidence="1">ZS14-85</strain>
    </source>
</reference>
<keyword evidence="2" id="KW-1185">Reference proteome</keyword>
<evidence type="ECO:0000313" key="2">
    <source>
        <dbReference type="Proteomes" id="UP001165341"/>
    </source>
</evidence>
<sequence length="181" mass="19837">MHPQLKDQIDMPDYNPAANAGRGAWGLRDVSEGTVTLHPTDIVRCVDHGAMNSVSATRTLWRCLTCGRAAYRPLVPNLALSLTSTTLPGGMCVPVFAYDDGRSVLGLGHMENEKFLRHASLLLEVLGIDFNELDAGGIIRRYALLREEADGSLTIMWNVWGTWERVTETTAGAMPVTLIEI</sequence>
<gene>
    <name evidence="1" type="ORF">MQH31_18250</name>
</gene>
<organism evidence="1 2">
    <name type="scientific">Cryobacterium zhongshanensis</name>
    <dbReference type="NCBI Taxonomy" id="2928153"/>
    <lineage>
        <taxon>Bacteria</taxon>
        <taxon>Bacillati</taxon>
        <taxon>Actinomycetota</taxon>
        <taxon>Actinomycetes</taxon>
        <taxon>Micrococcales</taxon>
        <taxon>Microbacteriaceae</taxon>
        <taxon>Cryobacterium</taxon>
    </lineage>
</organism>